<dbReference type="InterPro" id="IPR002716">
    <property type="entry name" value="PIN_dom"/>
</dbReference>
<comment type="caution">
    <text evidence="2">The sequence shown here is derived from an EMBL/GenBank/DDBJ whole genome shotgun (WGS) entry which is preliminary data.</text>
</comment>
<gene>
    <name evidence="2" type="ORF">E6H00_01825</name>
</gene>
<evidence type="ECO:0000259" key="1">
    <source>
        <dbReference type="Pfam" id="PF01850"/>
    </source>
</evidence>
<protein>
    <submittedName>
        <fullName evidence="2">Type II toxin-antitoxin system VapC family toxin</fullName>
    </submittedName>
</protein>
<dbReference type="Pfam" id="PF01850">
    <property type="entry name" value="PIN"/>
    <property type="match status" value="1"/>
</dbReference>
<feature type="domain" description="PIN" evidence="1">
    <location>
        <begin position="42"/>
        <end position="138"/>
    </location>
</feature>
<accession>A0A537KBA1</accession>
<reference evidence="2 3" key="1">
    <citation type="journal article" date="2019" name="Nat. Microbiol.">
        <title>Mediterranean grassland soil C-N compound turnover is dependent on rainfall and depth, and is mediated by genomically divergent microorganisms.</title>
        <authorList>
            <person name="Diamond S."/>
            <person name="Andeer P.F."/>
            <person name="Li Z."/>
            <person name="Crits-Christoph A."/>
            <person name="Burstein D."/>
            <person name="Anantharaman K."/>
            <person name="Lane K.R."/>
            <person name="Thomas B.C."/>
            <person name="Pan C."/>
            <person name="Northen T.R."/>
            <person name="Banfield J.F."/>
        </authorList>
    </citation>
    <scope>NUCLEOTIDE SEQUENCE [LARGE SCALE GENOMIC DNA]</scope>
    <source>
        <strain evidence="2">NP_3</strain>
    </source>
</reference>
<evidence type="ECO:0000313" key="2">
    <source>
        <dbReference type="EMBL" id="TMI93047.1"/>
    </source>
</evidence>
<dbReference type="Gene3D" id="3.40.50.1010">
    <property type="entry name" value="5'-nuclease"/>
    <property type="match status" value="1"/>
</dbReference>
<dbReference type="SUPFAM" id="SSF88723">
    <property type="entry name" value="PIN domain-like"/>
    <property type="match status" value="1"/>
</dbReference>
<organism evidence="2 3">
    <name type="scientific">Candidatus Segetimicrobium genomatis</name>
    <dbReference type="NCBI Taxonomy" id="2569760"/>
    <lineage>
        <taxon>Bacteria</taxon>
        <taxon>Bacillati</taxon>
        <taxon>Candidatus Sysuimicrobiota</taxon>
        <taxon>Candidatus Sysuimicrobiia</taxon>
        <taxon>Candidatus Sysuimicrobiales</taxon>
        <taxon>Candidatus Segetimicrobiaceae</taxon>
        <taxon>Candidatus Segetimicrobium</taxon>
    </lineage>
</organism>
<sequence>MRSVRPEAVRLSRLIYQLADTETCNWPPPGPSRSLAGTSNKPAIAEEETVLVSLPVLLETEWVLRSRYEMPPETILGLFRAALEARELAFEDEAAVEEALFNWHDSQSGFSDCLIVAHNRQLGCRLTATFDAQAARLPGASKA</sequence>
<dbReference type="Proteomes" id="UP000318509">
    <property type="component" value="Unassembled WGS sequence"/>
</dbReference>
<dbReference type="InterPro" id="IPR029060">
    <property type="entry name" value="PIN-like_dom_sf"/>
</dbReference>
<dbReference type="AlphaFoldDB" id="A0A537KBA1"/>
<name>A0A537KBA1_9BACT</name>
<proteinExistence type="predicted"/>
<dbReference type="EMBL" id="VBAK01000041">
    <property type="protein sequence ID" value="TMI93047.1"/>
    <property type="molecule type" value="Genomic_DNA"/>
</dbReference>
<dbReference type="CDD" id="cd18683">
    <property type="entry name" value="PIN_VapC-like"/>
    <property type="match status" value="1"/>
</dbReference>
<evidence type="ECO:0000313" key="3">
    <source>
        <dbReference type="Proteomes" id="UP000318509"/>
    </source>
</evidence>